<dbReference type="CDD" id="cd02947">
    <property type="entry name" value="TRX_family"/>
    <property type="match status" value="1"/>
</dbReference>
<dbReference type="PANTHER" id="PTHR45663">
    <property type="entry name" value="GEO12009P1"/>
    <property type="match status" value="1"/>
</dbReference>
<dbReference type="AlphaFoldDB" id="A0A5C6C2H8"/>
<reference evidence="3 4" key="1">
    <citation type="journal article" date="2020" name="Antonie Van Leeuwenhoek">
        <title>Rhodopirellula heiligendammensis sp. nov., Rhodopirellula pilleata sp. nov., and Rhodopirellula solitaria sp. nov. isolated from natural or artificial marine surfaces in Northern Germany and California, USA, and emended description of the genus Rhodopirellula.</title>
        <authorList>
            <person name="Kallscheuer N."/>
            <person name="Wiegand S."/>
            <person name="Jogler M."/>
            <person name="Boedeker C."/>
            <person name="Peeters S.H."/>
            <person name="Rast P."/>
            <person name="Heuer A."/>
            <person name="Jetten M.S.M."/>
            <person name="Rohde M."/>
            <person name="Jogler C."/>
        </authorList>
    </citation>
    <scope>NUCLEOTIDE SEQUENCE [LARGE SCALE GENOMIC DNA]</scope>
    <source>
        <strain evidence="3 4">Poly21</strain>
    </source>
</reference>
<dbReference type="GO" id="GO:0045454">
    <property type="term" value="P:cell redox homeostasis"/>
    <property type="evidence" value="ECO:0007669"/>
    <property type="project" value="TreeGrafter"/>
</dbReference>
<evidence type="ECO:0000256" key="1">
    <source>
        <dbReference type="SAM" id="SignalP"/>
    </source>
</evidence>
<keyword evidence="1" id="KW-0732">Signal</keyword>
<dbReference type="GO" id="GO:0005829">
    <property type="term" value="C:cytosol"/>
    <property type="evidence" value="ECO:0007669"/>
    <property type="project" value="TreeGrafter"/>
</dbReference>
<dbReference type="Gene3D" id="3.40.30.10">
    <property type="entry name" value="Glutaredoxin"/>
    <property type="match status" value="1"/>
</dbReference>
<dbReference type="SUPFAM" id="SSF52833">
    <property type="entry name" value="Thioredoxin-like"/>
    <property type="match status" value="1"/>
</dbReference>
<dbReference type="Pfam" id="PF00085">
    <property type="entry name" value="Thioredoxin"/>
    <property type="match status" value="1"/>
</dbReference>
<dbReference type="EMBL" id="SJPU01000002">
    <property type="protein sequence ID" value="TWU17039.1"/>
    <property type="molecule type" value="Genomic_DNA"/>
</dbReference>
<dbReference type="InterPro" id="IPR036249">
    <property type="entry name" value="Thioredoxin-like_sf"/>
</dbReference>
<evidence type="ECO:0000259" key="2">
    <source>
        <dbReference type="PROSITE" id="PS51352"/>
    </source>
</evidence>
<organism evidence="3 4">
    <name type="scientific">Allorhodopirellula heiligendammensis</name>
    <dbReference type="NCBI Taxonomy" id="2714739"/>
    <lineage>
        <taxon>Bacteria</taxon>
        <taxon>Pseudomonadati</taxon>
        <taxon>Planctomycetota</taxon>
        <taxon>Planctomycetia</taxon>
        <taxon>Pirellulales</taxon>
        <taxon>Pirellulaceae</taxon>
        <taxon>Allorhodopirellula</taxon>
    </lineage>
</organism>
<feature type="chain" id="PRO_5022748977" evidence="1">
    <location>
        <begin position="29"/>
        <end position="146"/>
    </location>
</feature>
<evidence type="ECO:0000313" key="3">
    <source>
        <dbReference type="EMBL" id="TWU17039.1"/>
    </source>
</evidence>
<name>A0A5C6C2H8_9BACT</name>
<feature type="signal peptide" evidence="1">
    <location>
        <begin position="1"/>
        <end position="28"/>
    </location>
</feature>
<accession>A0A5C6C2H8</accession>
<dbReference type="Proteomes" id="UP000319908">
    <property type="component" value="Unassembled WGS sequence"/>
</dbReference>
<keyword evidence="4" id="KW-1185">Reference proteome</keyword>
<protein>
    <submittedName>
        <fullName evidence="3">Thioredoxin C-1</fullName>
    </submittedName>
</protein>
<gene>
    <name evidence="3" type="ORF">Poly21_42480</name>
</gene>
<dbReference type="PROSITE" id="PS51257">
    <property type="entry name" value="PROKAR_LIPOPROTEIN"/>
    <property type="match status" value="1"/>
</dbReference>
<dbReference type="RefSeq" id="WP_146408550.1">
    <property type="nucleotide sequence ID" value="NZ_SJPU01000002.1"/>
</dbReference>
<feature type="domain" description="Thioredoxin" evidence="2">
    <location>
        <begin position="30"/>
        <end position="140"/>
    </location>
</feature>
<comment type="caution">
    <text evidence="3">The sequence shown here is derived from an EMBL/GenBank/DDBJ whole genome shotgun (WGS) entry which is preliminary data.</text>
</comment>
<dbReference type="PROSITE" id="PS51352">
    <property type="entry name" value="THIOREDOXIN_2"/>
    <property type="match status" value="1"/>
</dbReference>
<dbReference type="PANTHER" id="PTHR45663:SF11">
    <property type="entry name" value="GEO12009P1"/>
    <property type="match status" value="1"/>
</dbReference>
<dbReference type="OrthoDB" id="273008at2"/>
<proteinExistence type="predicted"/>
<evidence type="ECO:0000313" key="4">
    <source>
        <dbReference type="Proteomes" id="UP000319908"/>
    </source>
</evidence>
<dbReference type="GO" id="GO:0015035">
    <property type="term" value="F:protein-disulfide reductase activity"/>
    <property type="evidence" value="ECO:0007669"/>
    <property type="project" value="TreeGrafter"/>
</dbReference>
<dbReference type="InterPro" id="IPR013766">
    <property type="entry name" value="Thioredoxin_domain"/>
</dbReference>
<sequence>MNTRQSRSNTFLIVAGLLSLLAYGSAGCEPPQASRATPTAIPTHFDTNIDSNKLVIVKFGATWCPPCRDVERELDELAGELPADVEVLKIDVDENPELAERYGIFSIPKLMLVRDGKILDEEVGYMSGSQIQKWISKYPRAGLANE</sequence>